<evidence type="ECO:0000256" key="1">
    <source>
        <dbReference type="ARBA" id="ARBA00022679"/>
    </source>
</evidence>
<feature type="transmembrane region" description="Helical" evidence="3">
    <location>
        <begin position="71"/>
        <end position="94"/>
    </location>
</feature>
<dbReference type="GO" id="GO:0016780">
    <property type="term" value="F:phosphotransferase activity, for other substituted phosphate groups"/>
    <property type="evidence" value="ECO:0007669"/>
    <property type="project" value="InterPro"/>
</dbReference>
<dbReference type="PROSITE" id="PS00379">
    <property type="entry name" value="CDP_ALCOHOL_P_TRANSF"/>
    <property type="match status" value="1"/>
</dbReference>
<dbReference type="RefSeq" id="WP_141896479.1">
    <property type="nucleotide sequence ID" value="NZ_BAABLH010000004.1"/>
</dbReference>
<feature type="transmembrane region" description="Helical" evidence="3">
    <location>
        <begin position="154"/>
        <end position="177"/>
    </location>
</feature>
<sequence length="262" mass="27694">MPKVQSSPAPSAAWTRPWWWAAGGVAMLAAVGAVAPLTLLAWAAGVAYLVVSSLLMSLGLRRRGETRFGAANAVTASRSALVGVATALVVSAFADGGDTGLLVTIVAVALALDGVDGYVARRTGSVSELGGRFDMEVDAFLLLVLSVHDARFVGWWVLSIGLMRYAFVAAAWLWPFFARTLPYRYWRKVVTAACGVALTVVAAQLLPAVANVVLAAAALALLVESFGRDVLWLVRMNRTSADLVSPENAPAREPRGARDESR</sequence>
<dbReference type="Proteomes" id="UP000320235">
    <property type="component" value="Unassembled WGS sequence"/>
</dbReference>
<proteinExistence type="inferred from homology"/>
<dbReference type="InterPro" id="IPR043130">
    <property type="entry name" value="CDP-OH_PTrfase_TM_dom"/>
</dbReference>
<comment type="similarity">
    <text evidence="2">Belongs to the CDP-alcohol phosphatidyltransferase class-I family.</text>
</comment>
<protein>
    <submittedName>
        <fullName evidence="4">Phosphatidylglycerophosphate synthase</fullName>
    </submittedName>
</protein>
<comment type="caution">
    <text evidence="4">The sequence shown here is derived from an EMBL/GenBank/DDBJ whole genome shotgun (WGS) entry which is preliminary data.</text>
</comment>
<evidence type="ECO:0000313" key="4">
    <source>
        <dbReference type="EMBL" id="TQM19807.1"/>
    </source>
</evidence>
<evidence type="ECO:0000256" key="2">
    <source>
        <dbReference type="RuleBase" id="RU003750"/>
    </source>
</evidence>
<accession>A0A543EDY0</accession>
<name>A0A543EDY0_9MICO</name>
<feature type="transmembrane region" description="Helical" evidence="3">
    <location>
        <begin position="189"/>
        <end position="206"/>
    </location>
</feature>
<dbReference type="Gene3D" id="1.20.120.1760">
    <property type="match status" value="1"/>
</dbReference>
<organism evidence="4 5">
    <name type="scientific">Microbacterium kyungheense</name>
    <dbReference type="NCBI Taxonomy" id="1263636"/>
    <lineage>
        <taxon>Bacteria</taxon>
        <taxon>Bacillati</taxon>
        <taxon>Actinomycetota</taxon>
        <taxon>Actinomycetes</taxon>
        <taxon>Micrococcales</taxon>
        <taxon>Microbacteriaceae</taxon>
        <taxon>Microbacterium</taxon>
    </lineage>
</organism>
<dbReference type="Pfam" id="PF01066">
    <property type="entry name" value="CDP-OH_P_transf"/>
    <property type="match status" value="1"/>
</dbReference>
<keyword evidence="3" id="KW-0812">Transmembrane</keyword>
<dbReference type="InterPro" id="IPR000462">
    <property type="entry name" value="CDP-OH_P_trans"/>
</dbReference>
<keyword evidence="1 2" id="KW-0808">Transferase</keyword>
<dbReference type="InterPro" id="IPR048254">
    <property type="entry name" value="CDP_ALCOHOL_P_TRANSF_CS"/>
</dbReference>
<keyword evidence="3" id="KW-0472">Membrane</keyword>
<evidence type="ECO:0000256" key="3">
    <source>
        <dbReference type="SAM" id="Phobius"/>
    </source>
</evidence>
<dbReference type="OrthoDB" id="9796672at2"/>
<evidence type="ECO:0000313" key="5">
    <source>
        <dbReference type="Proteomes" id="UP000320235"/>
    </source>
</evidence>
<feature type="transmembrane region" description="Helical" evidence="3">
    <location>
        <begin position="18"/>
        <end position="51"/>
    </location>
</feature>
<keyword evidence="3" id="KW-1133">Transmembrane helix</keyword>
<dbReference type="GO" id="GO:0008654">
    <property type="term" value="P:phospholipid biosynthetic process"/>
    <property type="evidence" value="ECO:0007669"/>
    <property type="project" value="InterPro"/>
</dbReference>
<dbReference type="GO" id="GO:0016020">
    <property type="term" value="C:membrane"/>
    <property type="evidence" value="ECO:0007669"/>
    <property type="project" value="InterPro"/>
</dbReference>
<keyword evidence="5" id="KW-1185">Reference proteome</keyword>
<dbReference type="EMBL" id="VFPE01000007">
    <property type="protein sequence ID" value="TQM19807.1"/>
    <property type="molecule type" value="Genomic_DNA"/>
</dbReference>
<dbReference type="AlphaFoldDB" id="A0A543EDY0"/>
<gene>
    <name evidence="4" type="ORF">FB391_3644</name>
</gene>
<reference evidence="4 5" key="1">
    <citation type="submission" date="2019-06" db="EMBL/GenBank/DDBJ databases">
        <title>Sequencing the genomes of 1000 actinobacteria strains.</title>
        <authorList>
            <person name="Klenk H.-P."/>
        </authorList>
    </citation>
    <scope>NUCLEOTIDE SEQUENCE [LARGE SCALE GENOMIC DNA]</scope>
    <source>
        <strain evidence="4 5">DSM 105492</strain>
    </source>
</reference>